<dbReference type="GO" id="GO:0005840">
    <property type="term" value="C:ribosome"/>
    <property type="evidence" value="ECO:0007669"/>
    <property type="project" value="UniProtKB-KW"/>
</dbReference>
<keyword evidence="7" id="KW-0809">Transit peptide</keyword>
<name>A0ABD1XUI4_9MARC</name>
<evidence type="ECO:0000256" key="5">
    <source>
        <dbReference type="ARBA" id="ARBA00022730"/>
    </source>
</evidence>
<evidence type="ECO:0000256" key="3">
    <source>
        <dbReference type="ARBA" id="ARBA00022528"/>
    </source>
</evidence>
<evidence type="ECO:0000256" key="9">
    <source>
        <dbReference type="ARBA" id="ARBA00023274"/>
    </source>
</evidence>
<evidence type="ECO:0000256" key="11">
    <source>
        <dbReference type="ARBA" id="ARBA00078122"/>
    </source>
</evidence>
<sequence>MAASCVASSFATLSISAAPTTARPVALSSSSFVSAAPLRSCGFLSTPLSVSGGASRCPVSRRKVVIRGMAEPEKRKKEDSAVKRARIAEARRVYNKSRKTEIKTRMKKVFAALDGLKKKGASSQDDIKPVETLIAEAYSIIDKAVKVGTLHKNTGGNRKSRLARAKRALEIQMGWYTPAVSQ</sequence>
<dbReference type="Pfam" id="PF01649">
    <property type="entry name" value="Ribosomal_S20p"/>
    <property type="match status" value="1"/>
</dbReference>
<comment type="subcellular location">
    <subcellularLocation>
        <location evidence="1">Plastid</location>
        <location evidence="1">Chloroplast</location>
    </subcellularLocation>
</comment>
<gene>
    <name evidence="12" type="ORF">R1flu_024312</name>
</gene>
<dbReference type="PANTHER" id="PTHR33398:SF1">
    <property type="entry name" value="SMALL RIBOSOMAL SUBUNIT PROTEIN BS20C"/>
    <property type="match status" value="1"/>
</dbReference>
<keyword evidence="4" id="KW-0934">Plastid</keyword>
<dbReference type="GO" id="GO:0019843">
    <property type="term" value="F:rRNA binding"/>
    <property type="evidence" value="ECO:0007669"/>
    <property type="project" value="UniProtKB-KW"/>
</dbReference>
<dbReference type="GO" id="GO:1990904">
    <property type="term" value="C:ribonucleoprotein complex"/>
    <property type="evidence" value="ECO:0007669"/>
    <property type="project" value="UniProtKB-KW"/>
</dbReference>
<evidence type="ECO:0000256" key="8">
    <source>
        <dbReference type="ARBA" id="ARBA00022980"/>
    </source>
</evidence>
<dbReference type="HAMAP" id="MF_00500">
    <property type="entry name" value="Ribosomal_bS20"/>
    <property type="match status" value="1"/>
</dbReference>
<protein>
    <recommendedName>
        <fullName evidence="10">Small ribosomal subunit protein bS20c</fullName>
    </recommendedName>
    <alternativeName>
        <fullName evidence="11">30S ribosomal protein S20, chloroplastic</fullName>
    </alternativeName>
</protein>
<dbReference type="GO" id="GO:0009507">
    <property type="term" value="C:chloroplast"/>
    <property type="evidence" value="ECO:0007669"/>
    <property type="project" value="UniProtKB-SubCell"/>
</dbReference>
<comment type="similarity">
    <text evidence="2">Belongs to the bacterial ribosomal protein bS20 family.</text>
</comment>
<dbReference type="SUPFAM" id="SSF46992">
    <property type="entry name" value="Ribosomal protein S20"/>
    <property type="match status" value="1"/>
</dbReference>
<dbReference type="PANTHER" id="PTHR33398">
    <property type="entry name" value="30S RIBOSOMAL PROTEIN S20"/>
    <property type="match status" value="1"/>
</dbReference>
<evidence type="ECO:0000256" key="1">
    <source>
        <dbReference type="ARBA" id="ARBA00004229"/>
    </source>
</evidence>
<organism evidence="12 13">
    <name type="scientific">Riccia fluitans</name>
    <dbReference type="NCBI Taxonomy" id="41844"/>
    <lineage>
        <taxon>Eukaryota</taxon>
        <taxon>Viridiplantae</taxon>
        <taxon>Streptophyta</taxon>
        <taxon>Embryophyta</taxon>
        <taxon>Marchantiophyta</taxon>
        <taxon>Marchantiopsida</taxon>
        <taxon>Marchantiidae</taxon>
        <taxon>Marchantiales</taxon>
        <taxon>Ricciaceae</taxon>
        <taxon>Riccia</taxon>
    </lineage>
</organism>
<dbReference type="Proteomes" id="UP001605036">
    <property type="component" value="Unassembled WGS sequence"/>
</dbReference>
<keyword evidence="13" id="KW-1185">Reference proteome</keyword>
<dbReference type="FunFam" id="1.20.58.110:FF:000003">
    <property type="entry name" value="30S ribosomal protein S20, chloroplastic"/>
    <property type="match status" value="1"/>
</dbReference>
<keyword evidence="8" id="KW-0689">Ribosomal protein</keyword>
<evidence type="ECO:0000313" key="13">
    <source>
        <dbReference type="Proteomes" id="UP001605036"/>
    </source>
</evidence>
<dbReference type="Gene3D" id="1.20.58.110">
    <property type="entry name" value="Ribosomal protein S20"/>
    <property type="match status" value="1"/>
</dbReference>
<evidence type="ECO:0000313" key="12">
    <source>
        <dbReference type="EMBL" id="KAL2612620.1"/>
    </source>
</evidence>
<proteinExistence type="inferred from homology"/>
<dbReference type="AlphaFoldDB" id="A0ABD1XUI4"/>
<dbReference type="InterPro" id="IPR002583">
    <property type="entry name" value="Ribosomal_bS20"/>
</dbReference>
<evidence type="ECO:0000256" key="4">
    <source>
        <dbReference type="ARBA" id="ARBA00022640"/>
    </source>
</evidence>
<keyword evidence="6" id="KW-0694">RNA-binding</keyword>
<dbReference type="InterPro" id="IPR036510">
    <property type="entry name" value="Ribosomal_bS20_sf"/>
</dbReference>
<comment type="caution">
    <text evidence="12">The sequence shown here is derived from an EMBL/GenBank/DDBJ whole genome shotgun (WGS) entry which is preliminary data.</text>
</comment>
<dbReference type="NCBIfam" id="TIGR00029">
    <property type="entry name" value="S20"/>
    <property type="match status" value="1"/>
</dbReference>
<reference evidence="12 13" key="1">
    <citation type="submission" date="2024-09" db="EMBL/GenBank/DDBJ databases">
        <title>Chromosome-scale assembly of Riccia fluitans.</title>
        <authorList>
            <person name="Paukszto L."/>
            <person name="Sawicki J."/>
            <person name="Karawczyk K."/>
            <person name="Piernik-Szablinska J."/>
            <person name="Szczecinska M."/>
            <person name="Mazdziarz M."/>
        </authorList>
    </citation>
    <scope>NUCLEOTIDE SEQUENCE [LARGE SCALE GENOMIC DNA]</scope>
    <source>
        <strain evidence="12">Rf_01</strain>
        <tissue evidence="12">Aerial parts of the thallus</tissue>
    </source>
</reference>
<evidence type="ECO:0000256" key="7">
    <source>
        <dbReference type="ARBA" id="ARBA00022946"/>
    </source>
</evidence>
<keyword evidence="5" id="KW-0699">rRNA-binding</keyword>
<evidence type="ECO:0000256" key="2">
    <source>
        <dbReference type="ARBA" id="ARBA00007634"/>
    </source>
</evidence>
<dbReference type="EMBL" id="JBHFFA010000007">
    <property type="protein sequence ID" value="KAL2612620.1"/>
    <property type="molecule type" value="Genomic_DNA"/>
</dbReference>
<accession>A0ABD1XUI4</accession>
<evidence type="ECO:0000256" key="6">
    <source>
        <dbReference type="ARBA" id="ARBA00022884"/>
    </source>
</evidence>
<evidence type="ECO:0000256" key="10">
    <source>
        <dbReference type="ARBA" id="ARBA00074494"/>
    </source>
</evidence>
<keyword evidence="9" id="KW-0687">Ribonucleoprotein</keyword>
<keyword evidence="3" id="KW-0150">Chloroplast</keyword>